<reference evidence="1" key="1">
    <citation type="submission" date="2023-10" db="EMBL/GenBank/DDBJ databases">
        <authorList>
            <person name="Chen Y."/>
            <person name="Shah S."/>
            <person name="Dougan E. K."/>
            <person name="Thang M."/>
            <person name="Chan C."/>
        </authorList>
    </citation>
    <scope>NUCLEOTIDE SEQUENCE [LARGE SCALE GENOMIC DNA]</scope>
</reference>
<accession>A0ABN9WEI6</accession>
<dbReference type="Proteomes" id="UP001189429">
    <property type="component" value="Unassembled WGS sequence"/>
</dbReference>
<sequence>MFGSSGCRSALAVQVIFIGLLFGLICPRRSTMQPKIGVRYRIRAVTANGWYLSAFHNEEGDTRNECSTWAYVHSDAPEYTDWHGEWVLEPGTGNAVKIRAVTVNVNPGCPKTEGWYLSAFHNEEVDERNDVSTWAYVHSDAPVYNKWQGEWIFEPVSGAQPWTTRTRQATTDQEILEELLEAQQQKSFRQLTDAIERAKSAGVAEKHLRPASRALRDISPKWTNLKTDTLFFSKTSHSAEIALDQLAKAASTAVKNFLTNGFEELLGVAKDLEGSVATFGYGSECTNDKKANVQFHDDTGKYLVYSMRKQERTTSSRLWFCSTQSVTISLTVQLRAAQAKNKAAHDDCERLMSMEAGELVNMLERESVIGKSARATRAF</sequence>
<gene>
    <name evidence="1" type="ORF">PCOR1329_LOCUS65568</name>
</gene>
<keyword evidence="2" id="KW-1185">Reference proteome</keyword>
<name>A0ABN9WEI6_9DINO</name>
<organism evidence="1 2">
    <name type="scientific">Prorocentrum cordatum</name>
    <dbReference type="NCBI Taxonomy" id="2364126"/>
    <lineage>
        <taxon>Eukaryota</taxon>
        <taxon>Sar</taxon>
        <taxon>Alveolata</taxon>
        <taxon>Dinophyceae</taxon>
        <taxon>Prorocentrales</taxon>
        <taxon>Prorocentraceae</taxon>
        <taxon>Prorocentrum</taxon>
    </lineage>
</organism>
<proteinExistence type="predicted"/>
<evidence type="ECO:0000313" key="2">
    <source>
        <dbReference type="Proteomes" id="UP001189429"/>
    </source>
</evidence>
<comment type="caution">
    <text evidence="1">The sequence shown here is derived from an EMBL/GenBank/DDBJ whole genome shotgun (WGS) entry which is preliminary data.</text>
</comment>
<protein>
    <submittedName>
        <fullName evidence="1">Uncharacterized protein</fullName>
    </submittedName>
</protein>
<evidence type="ECO:0000313" key="1">
    <source>
        <dbReference type="EMBL" id="CAK0883323.1"/>
    </source>
</evidence>
<dbReference type="EMBL" id="CAUYUJ010018400">
    <property type="protein sequence ID" value="CAK0883323.1"/>
    <property type="molecule type" value="Genomic_DNA"/>
</dbReference>